<dbReference type="PROSITE" id="PS50975">
    <property type="entry name" value="ATP_GRASP"/>
    <property type="match status" value="1"/>
</dbReference>
<keyword evidence="7 11" id="KW-0067">ATP-binding</keyword>
<dbReference type="Pfam" id="PF08442">
    <property type="entry name" value="ATP-grasp_2"/>
    <property type="match status" value="1"/>
</dbReference>
<evidence type="ECO:0000256" key="7">
    <source>
        <dbReference type="ARBA" id="ARBA00022840"/>
    </source>
</evidence>
<comment type="catalytic activity">
    <reaction evidence="9">
        <text>GTP + succinate + CoA = succinyl-CoA + GDP + phosphate</text>
        <dbReference type="Rhea" id="RHEA:22120"/>
        <dbReference type="ChEBI" id="CHEBI:30031"/>
        <dbReference type="ChEBI" id="CHEBI:37565"/>
        <dbReference type="ChEBI" id="CHEBI:43474"/>
        <dbReference type="ChEBI" id="CHEBI:57287"/>
        <dbReference type="ChEBI" id="CHEBI:57292"/>
        <dbReference type="ChEBI" id="CHEBI:58189"/>
        <dbReference type="EC" id="6.2.1.4"/>
    </reaction>
</comment>
<evidence type="ECO:0000313" key="15">
    <source>
        <dbReference type="Proteomes" id="UP001627154"/>
    </source>
</evidence>
<dbReference type="Pfam" id="PF00549">
    <property type="entry name" value="Ligase_CoA"/>
    <property type="match status" value="1"/>
</dbReference>
<accession>A0ABD2WFX1</accession>
<dbReference type="GO" id="GO:0046872">
    <property type="term" value="F:metal ion binding"/>
    <property type="evidence" value="ECO:0007669"/>
    <property type="project" value="UniProtKB-KW"/>
</dbReference>
<feature type="compositionally biased region" description="Basic and acidic residues" evidence="12">
    <location>
        <begin position="830"/>
        <end position="842"/>
    </location>
</feature>
<dbReference type="PANTHER" id="PTHR11815:SF1">
    <property type="entry name" value="SUCCINATE--COA LIGASE [ADP-FORMING] SUBUNIT BETA, MITOCHONDRIAL"/>
    <property type="match status" value="1"/>
</dbReference>
<evidence type="ECO:0000256" key="8">
    <source>
        <dbReference type="ARBA" id="ARBA00022842"/>
    </source>
</evidence>
<dbReference type="FunFam" id="3.30.1490.20:FF:000004">
    <property type="entry name" value="Succinate--CoA ligase [ADP-forming] subunit beta, mitochondrial"/>
    <property type="match status" value="1"/>
</dbReference>
<feature type="region of interest" description="Disordered" evidence="12">
    <location>
        <begin position="779"/>
        <end position="844"/>
    </location>
</feature>
<feature type="region of interest" description="Disordered" evidence="12">
    <location>
        <begin position="320"/>
        <end position="387"/>
    </location>
</feature>
<dbReference type="AlphaFoldDB" id="A0ABD2WFX1"/>
<dbReference type="SUPFAM" id="SSF56059">
    <property type="entry name" value="Glutathione synthetase ATP-binding domain-like"/>
    <property type="match status" value="1"/>
</dbReference>
<dbReference type="PROSITE" id="PS01217">
    <property type="entry name" value="SUCCINYL_COA_LIG_3"/>
    <property type="match status" value="1"/>
</dbReference>
<comment type="pathway">
    <text evidence="2">Carbohydrate metabolism; tricarboxylic acid cycle; succinate from succinyl-CoA (ligase route): step 1/1.</text>
</comment>
<evidence type="ECO:0000256" key="1">
    <source>
        <dbReference type="ARBA" id="ARBA00001946"/>
    </source>
</evidence>
<keyword evidence="4" id="KW-0436">Ligase</keyword>
<evidence type="ECO:0000256" key="12">
    <source>
        <dbReference type="SAM" id="MobiDB-lite"/>
    </source>
</evidence>
<sequence length="896" mass="100085">MADVDAKVNMSLDDIIRMEKKKKAMNNKRGGGGNKSGNNRNNRARSSSRGRKNQQQQHRSRSQARGGGQNNYRGRSNSRHRNNQYNKRGQWRRYGQNMRGKRFSNGSLGRNSLSRSRSNVTLNRIGLRTNSRGRSTSRATYQIRRGSFNMNRSRSRSRGRFNQYDDGIGEYNDYNSDYPGDYEGGYDDPSNFLKRINSMPNLSDPGSVYSRLGYQSPAQMAYRNKVKGAKNTLLQSQHKAYRMQNALQIMPPLSFNNTSPRQYNAATLRAEQLLRAQRRAAYEQKLMRINALQQRGTPEPINYLEDLNEYAQRHPAMSLYTASPTQSSTVSNERRGRSPFRRTLPLKEPKLEPNYSGPLRSRSASRTRRTRSRSRSRSRARQGSGVNSISLVNDDEIEDRSFSKAMYSLSDNFGVTGRTLNDRFSGSLLGIATRKGAQQQRQPRRDLNIHENQAYTLLRSACIPTPEFGVAKTPEEAYEIAKELGAGDDLVLKAQVLAGGRGKGRFKGSSVSGVVMCETPEEAKDISSKMLGKMLVTKQTGEAGRICNSVMVTTRSYARKELYVSVMMERAYGGPVVIASSQGGVNIEDVAATNPEAISYTPVDPNCGLQREQADRIACKLGVADPEIVSDIIAKLYRLFVEKDAVLLEINPLVQDICGRYFALDCKCNFDDSAEFRQKELHGLRDWSQSSPAEEQAEKHSLNYIPMDGNIGCMVNGAGLAMATMDIIKLKGGEPANFLDIGGSPSAEAIAEAMKIICSDARVAVVLVNIFAGINRASGGSTAGHQCGQRQADAARGEAQNHTDRGRHGGSGRDERQSRRDLSSGSRPESQCRDHSQGHDDDQVIINSFTRDYIAHRSSCVIQSNKNKRKKKEKDEKKRRLYDDAQYRGSRRNRLD</sequence>
<evidence type="ECO:0000256" key="9">
    <source>
        <dbReference type="ARBA" id="ARBA00052879"/>
    </source>
</evidence>
<proteinExistence type="predicted"/>
<keyword evidence="8" id="KW-0460">Magnesium</keyword>
<evidence type="ECO:0000256" key="6">
    <source>
        <dbReference type="ARBA" id="ARBA00022741"/>
    </source>
</evidence>
<dbReference type="GO" id="GO:0006099">
    <property type="term" value="P:tricarboxylic acid cycle"/>
    <property type="evidence" value="ECO:0007669"/>
    <property type="project" value="UniProtKB-KW"/>
</dbReference>
<dbReference type="GO" id="GO:0004776">
    <property type="term" value="F:succinate-CoA ligase (GDP-forming) activity"/>
    <property type="evidence" value="ECO:0007669"/>
    <property type="project" value="UniProtKB-EC"/>
</dbReference>
<comment type="cofactor">
    <cofactor evidence="1">
        <name>Mg(2+)</name>
        <dbReference type="ChEBI" id="CHEBI:18420"/>
    </cofactor>
</comment>
<keyword evidence="6 11" id="KW-0547">Nucleotide-binding</keyword>
<evidence type="ECO:0000259" key="13">
    <source>
        <dbReference type="PROSITE" id="PS50975"/>
    </source>
</evidence>
<dbReference type="InterPro" id="IPR017866">
    <property type="entry name" value="Succ-CoA_synthase_bsu_CS"/>
</dbReference>
<dbReference type="Gene3D" id="3.30.470.20">
    <property type="entry name" value="ATP-grasp fold, B domain"/>
    <property type="match status" value="1"/>
</dbReference>
<evidence type="ECO:0000256" key="5">
    <source>
        <dbReference type="ARBA" id="ARBA00022723"/>
    </source>
</evidence>
<dbReference type="InterPro" id="IPR016102">
    <property type="entry name" value="Succinyl-CoA_synth-like"/>
</dbReference>
<feature type="compositionally biased region" description="Basic and acidic residues" evidence="12">
    <location>
        <begin position="793"/>
        <end position="822"/>
    </location>
</feature>
<dbReference type="InterPro" id="IPR013650">
    <property type="entry name" value="ATP-grasp_succ-CoA_synth-type"/>
</dbReference>
<feature type="compositionally biased region" description="Low complexity" evidence="12">
    <location>
        <begin position="104"/>
        <end position="119"/>
    </location>
</feature>
<comment type="caution">
    <text evidence="14">The sequence shown here is derived from an EMBL/GenBank/DDBJ whole genome shotgun (WGS) entry which is preliminary data.</text>
</comment>
<gene>
    <name evidence="14" type="ORF">TKK_013346</name>
</gene>
<feature type="compositionally biased region" description="Basic residues" evidence="12">
    <location>
        <begin position="363"/>
        <end position="380"/>
    </location>
</feature>
<feature type="region of interest" description="Disordered" evidence="12">
    <location>
        <begin position="21"/>
        <end position="140"/>
    </location>
</feature>
<feature type="compositionally biased region" description="Polar residues" evidence="12">
    <location>
        <begin position="128"/>
        <end position="140"/>
    </location>
</feature>
<dbReference type="EMBL" id="JBJJXI010000107">
    <property type="protein sequence ID" value="KAL3392017.1"/>
    <property type="molecule type" value="Genomic_DNA"/>
</dbReference>
<dbReference type="Gene3D" id="3.30.1490.20">
    <property type="entry name" value="ATP-grasp fold, A domain"/>
    <property type="match status" value="1"/>
</dbReference>
<dbReference type="Gene3D" id="3.40.50.261">
    <property type="entry name" value="Succinyl-CoA synthetase domains"/>
    <property type="match status" value="1"/>
</dbReference>
<protein>
    <recommendedName>
        <fullName evidence="13">ATP-grasp domain-containing protein</fullName>
    </recommendedName>
</protein>
<evidence type="ECO:0000256" key="11">
    <source>
        <dbReference type="PROSITE-ProRule" id="PRU00409"/>
    </source>
</evidence>
<organism evidence="14 15">
    <name type="scientific">Trichogramma kaykai</name>
    <dbReference type="NCBI Taxonomy" id="54128"/>
    <lineage>
        <taxon>Eukaryota</taxon>
        <taxon>Metazoa</taxon>
        <taxon>Ecdysozoa</taxon>
        <taxon>Arthropoda</taxon>
        <taxon>Hexapoda</taxon>
        <taxon>Insecta</taxon>
        <taxon>Pterygota</taxon>
        <taxon>Neoptera</taxon>
        <taxon>Endopterygota</taxon>
        <taxon>Hymenoptera</taxon>
        <taxon>Apocrita</taxon>
        <taxon>Proctotrupomorpha</taxon>
        <taxon>Chalcidoidea</taxon>
        <taxon>Trichogrammatidae</taxon>
        <taxon>Trichogramma</taxon>
    </lineage>
</organism>
<dbReference type="FunFam" id="3.30.470.20:FF:000002">
    <property type="entry name" value="Succinate--CoA ligase [ADP-forming] subunit beta"/>
    <property type="match status" value="1"/>
</dbReference>
<name>A0ABD2WFX1_9HYME</name>
<comment type="function">
    <text evidence="10">GTP-specific succinyl-CoA synthetase functions in the citric acid cycle (TCA), coupling the hydrolysis of succinyl-CoA to the synthesis of GTP and thus represents the only step of substrate-level phosphorylation in the TCA. The beta subunit provides nucleotide specificity of the enzyme and binds the substrate succinate, while the binding sites for coenzyme A and phosphate are found in the alpha subunit.</text>
</comment>
<keyword evidence="15" id="KW-1185">Reference proteome</keyword>
<dbReference type="SUPFAM" id="SSF52210">
    <property type="entry name" value="Succinyl-CoA synthetase domains"/>
    <property type="match status" value="1"/>
</dbReference>
<feature type="region of interest" description="Disordered" evidence="12">
    <location>
        <begin position="862"/>
        <end position="896"/>
    </location>
</feature>
<evidence type="ECO:0000256" key="4">
    <source>
        <dbReference type="ARBA" id="ARBA00022598"/>
    </source>
</evidence>
<reference evidence="14 15" key="1">
    <citation type="journal article" date="2024" name="bioRxiv">
        <title>A reference genome for Trichogramma kaykai: A tiny desert-dwelling parasitoid wasp with competing sex-ratio distorters.</title>
        <authorList>
            <person name="Culotta J."/>
            <person name="Lindsey A.R."/>
        </authorList>
    </citation>
    <scope>NUCLEOTIDE SEQUENCE [LARGE SCALE GENOMIC DNA]</scope>
    <source>
        <strain evidence="14 15">KSX58</strain>
    </source>
</reference>
<feature type="compositionally biased region" description="Basic residues" evidence="12">
    <location>
        <begin position="42"/>
        <end position="62"/>
    </location>
</feature>
<feature type="compositionally biased region" description="Polar residues" evidence="12">
    <location>
        <begin position="320"/>
        <end position="331"/>
    </location>
</feature>
<dbReference type="Proteomes" id="UP001627154">
    <property type="component" value="Unassembled WGS sequence"/>
</dbReference>
<dbReference type="PANTHER" id="PTHR11815">
    <property type="entry name" value="SUCCINYL-COA SYNTHETASE BETA CHAIN"/>
    <property type="match status" value="1"/>
</dbReference>
<evidence type="ECO:0000313" key="14">
    <source>
        <dbReference type="EMBL" id="KAL3392017.1"/>
    </source>
</evidence>
<feature type="compositionally biased region" description="Basic and acidic residues" evidence="12">
    <location>
        <begin position="873"/>
        <end position="886"/>
    </location>
</feature>
<dbReference type="GO" id="GO:0005524">
    <property type="term" value="F:ATP binding"/>
    <property type="evidence" value="ECO:0007669"/>
    <property type="project" value="UniProtKB-UniRule"/>
</dbReference>
<evidence type="ECO:0000256" key="3">
    <source>
        <dbReference type="ARBA" id="ARBA00022532"/>
    </source>
</evidence>
<dbReference type="InterPro" id="IPR005811">
    <property type="entry name" value="SUCC_ACL_C"/>
</dbReference>
<dbReference type="InterPro" id="IPR011761">
    <property type="entry name" value="ATP-grasp"/>
</dbReference>
<keyword evidence="3" id="KW-0816">Tricarboxylic acid cycle</keyword>
<keyword evidence="5" id="KW-0479">Metal-binding</keyword>
<evidence type="ECO:0000256" key="10">
    <source>
        <dbReference type="ARBA" id="ARBA00053833"/>
    </source>
</evidence>
<dbReference type="NCBIfam" id="NF001913">
    <property type="entry name" value="PRK00696.1"/>
    <property type="match status" value="1"/>
</dbReference>
<evidence type="ECO:0000256" key="2">
    <source>
        <dbReference type="ARBA" id="ARBA00005064"/>
    </source>
</evidence>
<feature type="domain" description="ATP-grasp" evidence="13">
    <location>
        <begin position="455"/>
        <end position="682"/>
    </location>
</feature>
<dbReference type="InterPro" id="IPR013815">
    <property type="entry name" value="ATP_grasp_subdomain_1"/>
</dbReference>